<dbReference type="InterPro" id="IPR003370">
    <property type="entry name" value="Chromate_transpt"/>
</dbReference>
<reference evidence="8 9" key="1">
    <citation type="submission" date="2022-10" db="EMBL/GenBank/DDBJ databases">
        <title>Sinirhodobacter sp. nov., isolated from ocean surface sediments.</title>
        <authorList>
            <person name="He W."/>
            <person name="Wang L."/>
            <person name="Zhang D.-F."/>
        </authorList>
    </citation>
    <scope>NUCLEOTIDE SEQUENCE [LARGE SCALE GENOMIC DNA]</scope>
    <source>
        <strain evidence="8 9">WL0115</strain>
    </source>
</reference>
<evidence type="ECO:0000256" key="5">
    <source>
        <dbReference type="ARBA" id="ARBA00022989"/>
    </source>
</evidence>
<feature type="transmembrane region" description="Helical" evidence="7">
    <location>
        <begin position="243"/>
        <end position="266"/>
    </location>
</feature>
<comment type="caution">
    <text evidence="8">The sequence shown here is derived from an EMBL/GenBank/DDBJ whole genome shotgun (WGS) entry which is preliminary data.</text>
</comment>
<feature type="transmembrane region" description="Helical" evidence="7">
    <location>
        <begin position="272"/>
        <end position="297"/>
    </location>
</feature>
<feature type="transmembrane region" description="Helical" evidence="7">
    <location>
        <begin position="213"/>
        <end position="231"/>
    </location>
</feature>
<keyword evidence="9" id="KW-1185">Reference proteome</keyword>
<dbReference type="Proteomes" id="UP001526166">
    <property type="component" value="Unassembled WGS sequence"/>
</dbReference>
<evidence type="ECO:0000256" key="1">
    <source>
        <dbReference type="ARBA" id="ARBA00004651"/>
    </source>
</evidence>
<dbReference type="RefSeq" id="WP_263847300.1">
    <property type="nucleotide sequence ID" value="NZ_JAOWKW010000003.1"/>
</dbReference>
<feature type="transmembrane region" description="Helical" evidence="7">
    <location>
        <begin position="309"/>
        <end position="328"/>
    </location>
</feature>
<proteinExistence type="inferred from homology"/>
<evidence type="ECO:0000256" key="4">
    <source>
        <dbReference type="ARBA" id="ARBA00022692"/>
    </source>
</evidence>
<feature type="transmembrane region" description="Helical" evidence="7">
    <location>
        <begin position="340"/>
        <end position="371"/>
    </location>
</feature>
<dbReference type="NCBIfam" id="TIGR00937">
    <property type="entry name" value="2A51"/>
    <property type="match status" value="1"/>
</dbReference>
<evidence type="ECO:0000256" key="2">
    <source>
        <dbReference type="ARBA" id="ARBA00005262"/>
    </source>
</evidence>
<dbReference type="PIRSF" id="PIRSF004810">
    <property type="entry name" value="ChrA"/>
    <property type="match status" value="1"/>
</dbReference>
<keyword evidence="6 7" id="KW-0472">Membrane</keyword>
<dbReference type="EMBL" id="JAOWKW010000003">
    <property type="protein sequence ID" value="MCV2878219.1"/>
    <property type="molecule type" value="Genomic_DNA"/>
</dbReference>
<accession>A0ABT2ZWU2</accession>
<evidence type="ECO:0000256" key="3">
    <source>
        <dbReference type="ARBA" id="ARBA00022475"/>
    </source>
</evidence>
<dbReference type="PANTHER" id="PTHR33567">
    <property type="entry name" value="CHROMATE ION TRANSPORTER (EUROFUNG)"/>
    <property type="match status" value="1"/>
</dbReference>
<evidence type="ECO:0000256" key="6">
    <source>
        <dbReference type="ARBA" id="ARBA00023136"/>
    </source>
</evidence>
<dbReference type="PANTHER" id="PTHR33567:SF3">
    <property type="entry name" value="CHROMATE ION TRANSPORTER (EUROFUNG)"/>
    <property type="match status" value="1"/>
</dbReference>
<evidence type="ECO:0000313" key="8">
    <source>
        <dbReference type="EMBL" id="MCV2878219.1"/>
    </source>
</evidence>
<sequence>MIEVFWAFLKLGLSSFGGPTAHIGYFRTEFVTRRRWLDDAAFAERLALAQFLPGPASSQLGFAIGWHRAGPGGALAAFLGFTLPSATLMAAAGLWAVQLAPEGATAGALAGLKLVALAVVASAIWAMSRALCPDLPRRALAGLACVALLIWPVAALQIGVIALASLFGALSPWFARPIASPAPPMYETQARPLAMILLVMCACLALAPLAHAYLSSGALVFGGGHVVLPLLREALGARIDAESFLAGYGLAQAMPGPLFAFASYLGALEKGALGALIATAAIFAPGFALYALALPLWSRICARSAARGAVSAANAAVVGILAATWLAQLLPSGLVSGRHLAISAGLLALAFAPRVPPVGLVVLGTGLGAALL</sequence>
<comment type="similarity">
    <text evidence="2">Belongs to the chromate ion transporter (CHR) (TC 2.A.51) family.</text>
</comment>
<dbReference type="Pfam" id="PF02417">
    <property type="entry name" value="Chromate_transp"/>
    <property type="match status" value="2"/>
</dbReference>
<dbReference type="InterPro" id="IPR014047">
    <property type="entry name" value="Chr_Tranpt_l_chain"/>
</dbReference>
<protein>
    <submittedName>
        <fullName evidence="8">Chromate efflux transporter</fullName>
    </submittedName>
</protein>
<organism evidence="8 9">
    <name type="scientific">Sedimentimonas flavescens</name>
    <dbReference type="NCBI Taxonomy" id="2851012"/>
    <lineage>
        <taxon>Bacteria</taxon>
        <taxon>Pseudomonadati</taxon>
        <taxon>Pseudomonadota</taxon>
        <taxon>Alphaproteobacteria</taxon>
        <taxon>Rhodobacterales</taxon>
        <taxon>Rhodobacter group</taxon>
        <taxon>Sedimentimonas</taxon>
    </lineage>
</organism>
<feature type="transmembrane region" description="Helical" evidence="7">
    <location>
        <begin position="139"/>
        <end position="170"/>
    </location>
</feature>
<comment type="subcellular location">
    <subcellularLocation>
        <location evidence="1">Cell membrane</location>
        <topology evidence="1">Multi-pass membrane protein</topology>
    </subcellularLocation>
</comment>
<keyword evidence="4 7" id="KW-0812">Transmembrane</keyword>
<keyword evidence="3" id="KW-1003">Cell membrane</keyword>
<name>A0ABT2ZWU2_9RHOB</name>
<feature type="transmembrane region" description="Helical" evidence="7">
    <location>
        <begin position="75"/>
        <end position="97"/>
    </location>
</feature>
<keyword evidence="5 7" id="KW-1133">Transmembrane helix</keyword>
<feature type="transmembrane region" description="Helical" evidence="7">
    <location>
        <begin position="109"/>
        <end position="127"/>
    </location>
</feature>
<evidence type="ECO:0000313" key="9">
    <source>
        <dbReference type="Proteomes" id="UP001526166"/>
    </source>
</evidence>
<evidence type="ECO:0000256" key="7">
    <source>
        <dbReference type="SAM" id="Phobius"/>
    </source>
</evidence>
<gene>
    <name evidence="8" type="primary">chrA</name>
    <name evidence="8" type="ORF">OE699_05080</name>
</gene>